<dbReference type="EMBL" id="CP043311">
    <property type="protein sequence ID" value="QEY62749.1"/>
    <property type="molecule type" value="Genomic_DNA"/>
</dbReference>
<reference evidence="2 3" key="1">
    <citation type="submission" date="2019-08" db="EMBL/GenBank/DDBJ databases">
        <title>Whole-genome Sequencing of e-waste polymer degrading bacterium Pseudomonas sp. strain PE08.</title>
        <authorList>
            <person name="Kirdat K."/>
            <person name="Debbarma P."/>
            <person name="Narawade N."/>
            <person name="Suyal D."/>
            <person name="Thorat V."/>
            <person name="Shouche Y."/>
            <person name="Goel R."/>
            <person name="Yadav A."/>
        </authorList>
    </citation>
    <scope>NUCLEOTIDE SEQUENCE [LARGE SCALE GENOMIC DNA]</scope>
    <source>
        <strain evidence="2 3">PE08</strain>
    </source>
</reference>
<accession>A0A5J6QQ47</accession>
<organism evidence="2 3">
    <name type="scientific">Metapseudomonas lalkuanensis</name>
    <dbReference type="NCBI Taxonomy" id="2604832"/>
    <lineage>
        <taxon>Bacteria</taxon>
        <taxon>Pseudomonadati</taxon>
        <taxon>Pseudomonadota</taxon>
        <taxon>Gammaproteobacteria</taxon>
        <taxon>Pseudomonadales</taxon>
        <taxon>Pseudomonadaceae</taxon>
        <taxon>Metapseudomonas</taxon>
    </lineage>
</organism>
<dbReference type="InterPro" id="IPR045569">
    <property type="entry name" value="Metalloprtase-TldD/E_C"/>
</dbReference>
<sequence>MADAESRFTALAESLRASLQAGEDFSLWYSAEESEFVRFNRAQVRQAGHVIQATGRLRLIRNDRSAEIAITLSGDLDSDRQHLAEGLVQLRLVICQLPPDPYLQVERSAWHRRAVDDANLPDCTSVLAEIDKAANGLDLVGIYAAGPLYRGFANSFGALGWHAAHCFNFDWSLFHANHQAVKADYAGARWDAADFASRFSNARQQLEHLGKPVRHLQPGDYRAYLAPAALDEVLGMLSWTGFSARALANKESPLQRLQDGSASFSPLLNLDEQVAGALAPAFGPEGAPRCDVALVRDGKLAGQLVYPRSAREYGLEANCADANEATQSLVMGPGTLPVDKVLEQLDHGLYIGNLWYLNWSDLPAARMTGMTRFATFWVEDGQIQAPVDTMRFDDSLFSLLGDQLEALTQERQLRLSSSTYGERQTWSALLPGALLGNLKLTL</sequence>
<gene>
    <name evidence="2" type="ORF">FXN65_11935</name>
</gene>
<dbReference type="Proteomes" id="UP000327179">
    <property type="component" value="Chromosome"/>
</dbReference>
<dbReference type="PANTHER" id="PTHR43666:SF1">
    <property type="entry name" value="CONSERVED PROTEIN"/>
    <property type="match status" value="1"/>
</dbReference>
<dbReference type="InterPro" id="IPR036059">
    <property type="entry name" value="TldD/PmbA_sf"/>
</dbReference>
<keyword evidence="3" id="KW-1185">Reference proteome</keyword>
<dbReference type="SUPFAM" id="SSF111283">
    <property type="entry name" value="Putative modulator of DNA gyrase, PmbA/TldD"/>
    <property type="match status" value="1"/>
</dbReference>
<protein>
    <submittedName>
        <fullName evidence="2">TldD/PmbA family protein</fullName>
    </submittedName>
</protein>
<feature type="domain" description="Metalloprotease TldD/E C-terminal" evidence="1">
    <location>
        <begin position="218"/>
        <end position="416"/>
    </location>
</feature>
<dbReference type="KEGG" id="plal:FXN65_11935"/>
<dbReference type="AlphaFoldDB" id="A0A5J6QQ47"/>
<dbReference type="GO" id="GO:0006508">
    <property type="term" value="P:proteolysis"/>
    <property type="evidence" value="ECO:0007669"/>
    <property type="project" value="InterPro"/>
</dbReference>
<evidence type="ECO:0000313" key="2">
    <source>
        <dbReference type="EMBL" id="QEY62749.1"/>
    </source>
</evidence>
<evidence type="ECO:0000259" key="1">
    <source>
        <dbReference type="Pfam" id="PF19289"/>
    </source>
</evidence>
<dbReference type="RefSeq" id="WP_151133405.1">
    <property type="nucleotide sequence ID" value="NZ_CP043311.1"/>
</dbReference>
<proteinExistence type="predicted"/>
<evidence type="ECO:0000313" key="3">
    <source>
        <dbReference type="Proteomes" id="UP000327179"/>
    </source>
</evidence>
<dbReference type="Pfam" id="PF19289">
    <property type="entry name" value="PmbA_TldD_3rd"/>
    <property type="match status" value="1"/>
</dbReference>
<dbReference type="GO" id="GO:0008237">
    <property type="term" value="F:metallopeptidase activity"/>
    <property type="evidence" value="ECO:0007669"/>
    <property type="project" value="InterPro"/>
</dbReference>
<dbReference type="PANTHER" id="PTHR43666">
    <property type="entry name" value="TLDD PROTEIN"/>
    <property type="match status" value="1"/>
</dbReference>
<name>A0A5J6QQ47_9GAMM</name>